<evidence type="ECO:0000256" key="4">
    <source>
        <dbReference type="ARBA" id="ARBA00022840"/>
    </source>
</evidence>
<evidence type="ECO:0000256" key="2">
    <source>
        <dbReference type="ARBA" id="ARBA00022448"/>
    </source>
</evidence>
<dbReference type="CDD" id="cd03224">
    <property type="entry name" value="ABC_TM1139_LivF_branched"/>
    <property type="match status" value="1"/>
</dbReference>
<keyword evidence="3" id="KW-0547">Nucleotide-binding</keyword>
<dbReference type="SUPFAM" id="SSF52540">
    <property type="entry name" value="P-loop containing nucleoside triphosphate hydrolases"/>
    <property type="match status" value="1"/>
</dbReference>
<keyword evidence="2" id="KW-0813">Transport</keyword>
<dbReference type="InterPro" id="IPR030660">
    <property type="entry name" value="ABC_branched_ATPase_LivF/BraG"/>
</dbReference>
<dbReference type="Pfam" id="PF00005">
    <property type="entry name" value="ABC_tran"/>
    <property type="match status" value="1"/>
</dbReference>
<name>A0A017RRN0_9CLOT</name>
<dbReference type="GO" id="GO:0015807">
    <property type="term" value="P:L-amino acid transport"/>
    <property type="evidence" value="ECO:0007669"/>
    <property type="project" value="TreeGrafter"/>
</dbReference>
<proteinExistence type="inferred from homology"/>
<dbReference type="PANTHER" id="PTHR43820">
    <property type="entry name" value="HIGH-AFFINITY BRANCHED-CHAIN AMINO ACID TRANSPORT ATP-BINDING PROTEIN LIVF"/>
    <property type="match status" value="1"/>
</dbReference>
<dbReference type="InterPro" id="IPR003439">
    <property type="entry name" value="ABC_transporter-like_ATP-bd"/>
</dbReference>
<comment type="caution">
    <text evidence="7">The sequence shown here is derived from an EMBL/GenBank/DDBJ whole genome shotgun (WGS) entry which is preliminary data.</text>
</comment>
<dbReference type="PROSITE" id="PS50893">
    <property type="entry name" value="ABC_TRANSPORTER_2"/>
    <property type="match status" value="1"/>
</dbReference>
<dbReference type="PANTHER" id="PTHR43820:SF4">
    <property type="entry name" value="HIGH-AFFINITY BRANCHED-CHAIN AMINO ACID TRANSPORT ATP-BINDING PROTEIN LIVF"/>
    <property type="match status" value="1"/>
</dbReference>
<evidence type="ECO:0000256" key="3">
    <source>
        <dbReference type="ARBA" id="ARBA00022741"/>
    </source>
</evidence>
<dbReference type="InterPro" id="IPR027417">
    <property type="entry name" value="P-loop_NTPase"/>
</dbReference>
<comment type="similarity">
    <text evidence="1">Belongs to the ABC transporter superfamily.</text>
</comment>
<dbReference type="AlphaFoldDB" id="A0A017RRN0"/>
<keyword evidence="8" id="KW-1185">Reference proteome</keyword>
<dbReference type="SMART" id="SM00382">
    <property type="entry name" value="AAA"/>
    <property type="match status" value="1"/>
</dbReference>
<evidence type="ECO:0000256" key="1">
    <source>
        <dbReference type="ARBA" id="ARBA00005417"/>
    </source>
</evidence>
<feature type="domain" description="ABC transporter" evidence="6">
    <location>
        <begin position="2"/>
        <end position="235"/>
    </location>
</feature>
<sequence>MLTIKNLKVNYGYVNALKGVDIDIKKGKIVSILGSNGAGKTSLLKAISGLVEDKEGQIIFDEKDITNLSTEKVVSLGISHCPEGRRIFPELTVEENLKIGAYVLRKSKINLNDEFNRVYSFFPKLKERSKQVAGTLSGGEQQMLAIGRALMSKPKLLMLDEPSLGLAPIIVSEIFKIIKDINKEGTTVLLIEQNANQALKISDYSYVLELGQVVTSGISQDLLNDESIKKSYLGA</sequence>
<dbReference type="PROSITE" id="PS00211">
    <property type="entry name" value="ABC_TRANSPORTER_1"/>
    <property type="match status" value="1"/>
</dbReference>
<protein>
    <submittedName>
        <fullName evidence="7">Amino acid ABC transporter ATPase</fullName>
    </submittedName>
</protein>
<evidence type="ECO:0000313" key="8">
    <source>
        <dbReference type="Proteomes" id="UP000019681"/>
    </source>
</evidence>
<dbReference type="GO" id="GO:0005524">
    <property type="term" value="F:ATP binding"/>
    <property type="evidence" value="ECO:0007669"/>
    <property type="project" value="UniProtKB-KW"/>
</dbReference>
<dbReference type="InterPro" id="IPR003593">
    <property type="entry name" value="AAA+_ATPase"/>
</dbReference>
<dbReference type="Proteomes" id="UP000019681">
    <property type="component" value="Unassembled WGS sequence"/>
</dbReference>
<dbReference type="Gene3D" id="3.40.50.300">
    <property type="entry name" value="P-loop containing nucleotide triphosphate hydrolases"/>
    <property type="match status" value="1"/>
</dbReference>
<dbReference type="PIRSF" id="PIRSF039137">
    <property type="entry name" value="ABC_branched_ATPase"/>
    <property type="match status" value="1"/>
</dbReference>
<keyword evidence="4" id="KW-0067">ATP-binding</keyword>
<reference evidence="7 8" key="1">
    <citation type="journal article" date="2014" name="Genome Announc.">
        <title>Draft Genome Sequence of Fervidicella metallireducens Strain AeBT, an Iron-Reducing Thermoanaerobe from the Great Artesian Basin.</title>
        <authorList>
            <person name="Patel B.K."/>
        </authorList>
    </citation>
    <scope>NUCLEOTIDE SEQUENCE [LARGE SCALE GENOMIC DNA]</scope>
    <source>
        <strain evidence="7 8">AeB</strain>
    </source>
</reference>
<dbReference type="InterPro" id="IPR017871">
    <property type="entry name" value="ABC_transporter-like_CS"/>
</dbReference>
<organism evidence="7 8">
    <name type="scientific">Fervidicella metallireducens AeB</name>
    <dbReference type="NCBI Taxonomy" id="1403537"/>
    <lineage>
        <taxon>Bacteria</taxon>
        <taxon>Bacillati</taxon>
        <taxon>Bacillota</taxon>
        <taxon>Clostridia</taxon>
        <taxon>Eubacteriales</taxon>
        <taxon>Clostridiaceae</taxon>
        <taxon>Fervidicella</taxon>
    </lineage>
</organism>
<evidence type="ECO:0000313" key="7">
    <source>
        <dbReference type="EMBL" id="EYE87423.1"/>
    </source>
</evidence>
<dbReference type="InterPro" id="IPR052156">
    <property type="entry name" value="BCAA_Transport_ATP-bd_LivF"/>
</dbReference>
<evidence type="ECO:0000259" key="6">
    <source>
        <dbReference type="PROSITE" id="PS50893"/>
    </source>
</evidence>
<dbReference type="GO" id="GO:0016887">
    <property type="term" value="F:ATP hydrolysis activity"/>
    <property type="evidence" value="ECO:0007669"/>
    <property type="project" value="InterPro"/>
</dbReference>
<gene>
    <name evidence="7" type="ORF">Q428_13345</name>
</gene>
<dbReference type="EMBL" id="AZQP01000057">
    <property type="protein sequence ID" value="EYE87423.1"/>
    <property type="molecule type" value="Genomic_DNA"/>
</dbReference>
<dbReference type="GO" id="GO:0015658">
    <property type="term" value="F:branched-chain amino acid transmembrane transporter activity"/>
    <property type="evidence" value="ECO:0007669"/>
    <property type="project" value="InterPro"/>
</dbReference>
<evidence type="ECO:0000256" key="5">
    <source>
        <dbReference type="ARBA" id="ARBA00022970"/>
    </source>
</evidence>
<keyword evidence="5" id="KW-0029">Amino-acid transport</keyword>
<accession>A0A017RRN0</accession>
<dbReference type="RefSeq" id="WP_201769298.1">
    <property type="nucleotide sequence ID" value="NZ_AZQP01000057.1"/>
</dbReference>
<dbReference type="STRING" id="1403537.Q428_13345"/>